<dbReference type="SUPFAM" id="SSF56112">
    <property type="entry name" value="Protein kinase-like (PK-like)"/>
    <property type="match status" value="1"/>
</dbReference>
<dbReference type="AlphaFoldDB" id="B9FNX7"/>
<evidence type="ECO:0000256" key="5">
    <source>
        <dbReference type="ARBA" id="ARBA00022679"/>
    </source>
</evidence>
<dbReference type="Proteomes" id="UP000007752">
    <property type="component" value="Chromosome 5"/>
</dbReference>
<proteinExistence type="inferred from homology"/>
<evidence type="ECO:0000256" key="2">
    <source>
        <dbReference type="ARBA" id="ARBA00006234"/>
    </source>
</evidence>
<dbReference type="EMBL" id="CM000142">
    <property type="protein sequence ID" value="EEE63292.1"/>
    <property type="molecule type" value="Genomic_DNA"/>
</dbReference>
<keyword evidence="6 13" id="KW-0547">Nucleotide-binding</keyword>
<dbReference type="Gene3D" id="1.10.510.10">
    <property type="entry name" value="Transferase(Phosphotransferase) domain 1"/>
    <property type="match status" value="1"/>
</dbReference>
<evidence type="ECO:0000256" key="10">
    <source>
        <dbReference type="ARBA" id="ARBA00047899"/>
    </source>
</evidence>
<dbReference type="Pfam" id="PF03822">
    <property type="entry name" value="NAF"/>
    <property type="match status" value="1"/>
</dbReference>
<dbReference type="PANTHER" id="PTHR43895">
    <property type="entry name" value="CALCIUM/CALMODULIN-DEPENDENT PROTEIN KINASE KINASE-RELATED"/>
    <property type="match status" value="1"/>
</dbReference>
<organism evidence="17">
    <name type="scientific">Oryza sativa subsp. japonica</name>
    <name type="common">Rice</name>
    <dbReference type="NCBI Taxonomy" id="39947"/>
    <lineage>
        <taxon>Eukaryota</taxon>
        <taxon>Viridiplantae</taxon>
        <taxon>Streptophyta</taxon>
        <taxon>Embryophyta</taxon>
        <taxon>Tracheophyta</taxon>
        <taxon>Spermatophyta</taxon>
        <taxon>Magnoliopsida</taxon>
        <taxon>Liliopsida</taxon>
        <taxon>Poales</taxon>
        <taxon>Poaceae</taxon>
        <taxon>BOP clade</taxon>
        <taxon>Oryzoideae</taxon>
        <taxon>Oryzeae</taxon>
        <taxon>Oryzinae</taxon>
        <taxon>Oryza</taxon>
        <taxon>Oryza sativa</taxon>
    </lineage>
</organism>
<comment type="similarity">
    <text evidence="2">Belongs to the protein kinase superfamily. CAMK Ser/Thr protein kinase family. SNF1 subfamily.</text>
</comment>
<evidence type="ECO:0000259" key="15">
    <source>
        <dbReference type="PROSITE" id="PS50011"/>
    </source>
</evidence>
<evidence type="ECO:0000256" key="12">
    <source>
        <dbReference type="ARBA" id="ARBA00058225"/>
    </source>
</evidence>
<dbReference type="InterPro" id="IPR000719">
    <property type="entry name" value="Prot_kinase_dom"/>
</dbReference>
<gene>
    <name evidence="17" type="ORF">OsJ_18102</name>
</gene>
<accession>B9FNX7</accession>
<keyword evidence="5" id="KW-0808">Transferase</keyword>
<name>B9FNX7_ORYSJ</name>
<dbReference type="EC" id="2.7.11.1" evidence="3"/>
<evidence type="ECO:0000256" key="8">
    <source>
        <dbReference type="ARBA" id="ARBA00022840"/>
    </source>
</evidence>
<dbReference type="PROSITE" id="PS50816">
    <property type="entry name" value="NAF"/>
    <property type="match status" value="1"/>
</dbReference>
<evidence type="ECO:0000259" key="16">
    <source>
        <dbReference type="PROSITE" id="PS50816"/>
    </source>
</evidence>
<evidence type="ECO:0000256" key="3">
    <source>
        <dbReference type="ARBA" id="ARBA00012513"/>
    </source>
</evidence>
<feature type="domain" description="Protein kinase" evidence="15">
    <location>
        <begin position="26"/>
        <end position="268"/>
    </location>
</feature>
<evidence type="ECO:0000256" key="9">
    <source>
        <dbReference type="ARBA" id="ARBA00023211"/>
    </source>
</evidence>
<dbReference type="PROSITE" id="PS50011">
    <property type="entry name" value="PROTEIN_KINASE_DOM"/>
    <property type="match status" value="1"/>
</dbReference>
<evidence type="ECO:0000313" key="17">
    <source>
        <dbReference type="EMBL" id="EEE63292.1"/>
    </source>
</evidence>
<reference evidence="17" key="2">
    <citation type="submission" date="2008-12" db="EMBL/GenBank/DDBJ databases">
        <title>Improved gene annotation of the rice (Oryza sativa) genomes.</title>
        <authorList>
            <person name="Wang J."/>
            <person name="Li R."/>
            <person name="Fan W."/>
            <person name="Huang Q."/>
            <person name="Zhang J."/>
            <person name="Zhou Y."/>
            <person name="Hu Y."/>
            <person name="Zi S."/>
            <person name="Li J."/>
            <person name="Ni P."/>
            <person name="Zheng H."/>
            <person name="Zhang Y."/>
            <person name="Zhao M."/>
            <person name="Hao Q."/>
            <person name="McDermott J."/>
            <person name="Samudrala R."/>
            <person name="Kristiansen K."/>
            <person name="Wong G.K.-S."/>
        </authorList>
    </citation>
    <scope>NUCLEOTIDE SEQUENCE</scope>
</reference>
<dbReference type="InterPro" id="IPR017441">
    <property type="entry name" value="Protein_kinase_ATP_BS"/>
</dbReference>
<dbReference type="SMART" id="SM00220">
    <property type="entry name" value="S_TKc"/>
    <property type="match status" value="1"/>
</dbReference>
<evidence type="ECO:0000256" key="13">
    <source>
        <dbReference type="PROSITE-ProRule" id="PRU10141"/>
    </source>
</evidence>
<feature type="domain" description="NAF" evidence="16">
    <location>
        <begin position="299"/>
        <end position="323"/>
    </location>
</feature>
<reference evidence="17" key="1">
    <citation type="journal article" date="2005" name="PLoS Biol.">
        <title>The genomes of Oryza sativa: a history of duplications.</title>
        <authorList>
            <person name="Yu J."/>
            <person name="Wang J."/>
            <person name="Lin W."/>
            <person name="Li S."/>
            <person name="Li H."/>
            <person name="Zhou J."/>
            <person name="Ni P."/>
            <person name="Dong W."/>
            <person name="Hu S."/>
            <person name="Zeng C."/>
            <person name="Zhang J."/>
            <person name="Zhang Y."/>
            <person name="Li R."/>
            <person name="Xu Z."/>
            <person name="Li S."/>
            <person name="Li X."/>
            <person name="Zheng H."/>
            <person name="Cong L."/>
            <person name="Lin L."/>
            <person name="Yin J."/>
            <person name="Geng J."/>
            <person name="Li G."/>
            <person name="Shi J."/>
            <person name="Liu J."/>
            <person name="Lv H."/>
            <person name="Li J."/>
            <person name="Wang J."/>
            <person name="Deng Y."/>
            <person name="Ran L."/>
            <person name="Shi X."/>
            <person name="Wang X."/>
            <person name="Wu Q."/>
            <person name="Li C."/>
            <person name="Ren X."/>
            <person name="Wang J."/>
            <person name="Wang X."/>
            <person name="Li D."/>
            <person name="Liu D."/>
            <person name="Zhang X."/>
            <person name="Ji Z."/>
            <person name="Zhao W."/>
            <person name="Sun Y."/>
            <person name="Zhang Z."/>
            <person name="Bao J."/>
            <person name="Han Y."/>
            <person name="Dong L."/>
            <person name="Ji J."/>
            <person name="Chen P."/>
            <person name="Wu S."/>
            <person name="Liu J."/>
            <person name="Xiao Y."/>
            <person name="Bu D."/>
            <person name="Tan J."/>
            <person name="Yang L."/>
            <person name="Ye C."/>
            <person name="Zhang J."/>
            <person name="Xu J."/>
            <person name="Zhou Y."/>
            <person name="Yu Y."/>
            <person name="Zhang B."/>
            <person name="Zhuang S."/>
            <person name="Wei H."/>
            <person name="Liu B."/>
            <person name="Lei M."/>
            <person name="Yu H."/>
            <person name="Li Y."/>
            <person name="Xu H."/>
            <person name="Wei S."/>
            <person name="He X."/>
            <person name="Fang L."/>
            <person name="Zhang Z."/>
            <person name="Zhang Y."/>
            <person name="Huang X."/>
            <person name="Su Z."/>
            <person name="Tong W."/>
            <person name="Li J."/>
            <person name="Tong Z."/>
            <person name="Li S."/>
            <person name="Ye J."/>
            <person name="Wang L."/>
            <person name="Fang L."/>
            <person name="Lei T."/>
            <person name="Chen C."/>
            <person name="Chen H."/>
            <person name="Xu Z."/>
            <person name="Li H."/>
            <person name="Huang H."/>
            <person name="Zhang F."/>
            <person name="Xu H."/>
            <person name="Li N."/>
            <person name="Zhao C."/>
            <person name="Li S."/>
            <person name="Dong L."/>
            <person name="Huang Y."/>
            <person name="Li L."/>
            <person name="Xi Y."/>
            <person name="Qi Q."/>
            <person name="Li W."/>
            <person name="Zhang B."/>
            <person name="Hu W."/>
            <person name="Zhang Y."/>
            <person name="Tian X."/>
            <person name="Jiao Y."/>
            <person name="Liang X."/>
            <person name="Jin J."/>
            <person name="Gao L."/>
            <person name="Zheng W."/>
            <person name="Hao B."/>
            <person name="Liu S."/>
            <person name="Wang W."/>
            <person name="Yuan L."/>
            <person name="Cao M."/>
            <person name="McDermott J."/>
            <person name="Samudrala R."/>
            <person name="Wang J."/>
            <person name="Wong G.K."/>
            <person name="Yang H."/>
        </authorList>
    </citation>
    <scope>NUCLEOTIDE SEQUENCE [LARGE SCALE GENOMIC DNA]</scope>
</reference>
<evidence type="ECO:0000256" key="6">
    <source>
        <dbReference type="ARBA" id="ARBA00022741"/>
    </source>
</evidence>
<dbReference type="GO" id="GO:0005524">
    <property type="term" value="F:ATP binding"/>
    <property type="evidence" value="ECO:0007669"/>
    <property type="project" value="UniProtKB-UniRule"/>
</dbReference>
<dbReference type="PANTHER" id="PTHR43895:SF127">
    <property type="entry name" value="CBL-INTERACTING PROTEIN KINASE 22"/>
    <property type="match status" value="1"/>
</dbReference>
<evidence type="ECO:0000256" key="14">
    <source>
        <dbReference type="RuleBase" id="RU000304"/>
    </source>
</evidence>
<evidence type="ECO:0000256" key="1">
    <source>
        <dbReference type="ARBA" id="ARBA00001936"/>
    </source>
</evidence>
<comment type="function">
    <text evidence="12">CIPK serine-threonine protein kinases interact with CBL proteins. Binding of a CBL protein to the regulatory NAF domain of CIPK protein lead to the activation of the kinase in a calcium-dependent manner.</text>
</comment>
<dbReference type="PROSITE" id="PS00108">
    <property type="entry name" value="PROTEIN_KINASE_ST"/>
    <property type="match status" value="1"/>
</dbReference>
<feature type="binding site" evidence="13">
    <location>
        <position position="59"/>
    </location>
    <ligand>
        <name>ATP</name>
        <dbReference type="ChEBI" id="CHEBI:30616"/>
    </ligand>
</feature>
<keyword evidence="9" id="KW-0464">Manganese</keyword>
<comment type="catalytic activity">
    <reaction evidence="11">
        <text>L-seryl-[protein] + ATP = O-phospho-L-seryl-[protein] + ADP + H(+)</text>
        <dbReference type="Rhea" id="RHEA:17989"/>
        <dbReference type="Rhea" id="RHEA-COMP:9863"/>
        <dbReference type="Rhea" id="RHEA-COMP:11604"/>
        <dbReference type="ChEBI" id="CHEBI:15378"/>
        <dbReference type="ChEBI" id="CHEBI:29999"/>
        <dbReference type="ChEBI" id="CHEBI:30616"/>
        <dbReference type="ChEBI" id="CHEBI:83421"/>
        <dbReference type="ChEBI" id="CHEBI:456216"/>
        <dbReference type="EC" id="2.7.11.1"/>
    </reaction>
</comment>
<dbReference type="GO" id="GO:0004674">
    <property type="term" value="F:protein serine/threonine kinase activity"/>
    <property type="evidence" value="ECO:0007669"/>
    <property type="project" value="UniProtKB-KW"/>
</dbReference>
<comment type="catalytic activity">
    <reaction evidence="10">
        <text>L-threonyl-[protein] + ATP = O-phospho-L-threonyl-[protein] + ADP + H(+)</text>
        <dbReference type="Rhea" id="RHEA:46608"/>
        <dbReference type="Rhea" id="RHEA-COMP:11060"/>
        <dbReference type="Rhea" id="RHEA-COMP:11605"/>
        <dbReference type="ChEBI" id="CHEBI:15378"/>
        <dbReference type="ChEBI" id="CHEBI:30013"/>
        <dbReference type="ChEBI" id="CHEBI:30616"/>
        <dbReference type="ChEBI" id="CHEBI:61977"/>
        <dbReference type="ChEBI" id="CHEBI:456216"/>
        <dbReference type="EC" id="2.7.11.1"/>
    </reaction>
</comment>
<keyword evidence="7" id="KW-0418">Kinase</keyword>
<evidence type="ECO:0000256" key="4">
    <source>
        <dbReference type="ARBA" id="ARBA00022527"/>
    </source>
</evidence>
<dbReference type="GO" id="GO:0106310">
    <property type="term" value="F:protein serine kinase activity"/>
    <property type="evidence" value="ECO:0007669"/>
    <property type="project" value="RHEA"/>
</dbReference>
<evidence type="ECO:0000256" key="7">
    <source>
        <dbReference type="ARBA" id="ARBA00022777"/>
    </source>
</evidence>
<dbReference type="FunFam" id="1.10.510.10:FF:000571">
    <property type="entry name" value="Maternal embryonic leucine zipper kinase"/>
    <property type="match status" value="1"/>
</dbReference>
<dbReference type="Gene3D" id="3.30.310.80">
    <property type="entry name" value="Kinase associated domain 1, KA1"/>
    <property type="match status" value="1"/>
</dbReference>
<evidence type="ECO:0000256" key="11">
    <source>
        <dbReference type="ARBA" id="ARBA00048679"/>
    </source>
</evidence>
<dbReference type="Pfam" id="PF00069">
    <property type="entry name" value="Pkinase"/>
    <property type="match status" value="1"/>
</dbReference>
<dbReference type="GO" id="GO:0007165">
    <property type="term" value="P:signal transduction"/>
    <property type="evidence" value="ECO:0007669"/>
    <property type="project" value="InterPro"/>
</dbReference>
<dbReference type="InterPro" id="IPR008271">
    <property type="entry name" value="Ser/Thr_kinase_AS"/>
</dbReference>
<protein>
    <recommendedName>
        <fullName evidence="3">non-specific serine/threonine protein kinase</fullName>
        <ecNumber evidence="3">2.7.11.1</ecNumber>
    </recommendedName>
</protein>
<comment type="cofactor">
    <cofactor evidence="1">
        <name>Mn(2+)</name>
        <dbReference type="ChEBI" id="CHEBI:29035"/>
    </cofactor>
</comment>
<keyword evidence="8 13" id="KW-0067">ATP-binding</keyword>
<dbReference type="InterPro" id="IPR011009">
    <property type="entry name" value="Kinase-like_dom_sf"/>
</dbReference>
<keyword evidence="4 14" id="KW-0723">Serine/threonine-protein kinase</keyword>
<dbReference type="Gene3D" id="3.30.200.20">
    <property type="entry name" value="Phosphorylase Kinase, domain 1"/>
    <property type="match status" value="1"/>
</dbReference>
<dbReference type="InterPro" id="IPR004041">
    <property type="entry name" value="NAF_dom"/>
</dbReference>
<dbReference type="PROSITE" id="PS00107">
    <property type="entry name" value="PROTEIN_KINASE_ATP"/>
    <property type="match status" value="1"/>
</dbReference>
<sequence>MPPAGDDESPAATGDGYSKKVLQGRYELGRVLGQGASSKVYRARDARTGAHVAVKAIRKQQQPHHHPSCRSPEAAAAARRCVEVERIVAALGRVRGHPHVVALLDVLATRSTVYLLASAVAHAQSLGVFHRDIKPENLLLDERGDLRLTDFGLSAFADADQHLGATDGLAATHCGSPAYVAPEILLKRRYDASKADVWSCGVVLFVLTAGYLPFNDGNLMAMYRKICAAKFRCPKWCSQELRSLIGRMLDPEPDTRIKIGEIFDHPWLQQDGSSSSFGMIQAASSHSKPEVEKWEAELEQAMELNAFDIIGFASGCDLSGLIGPLPDRVRFVLPGGDSKSVLDKVEKLGREEGLVVRRKEEEWCGGVHVEATSGKFTAYVRVNLLPKKILMIEAERVIGSEIPKFWHQLQIGNLLVRK</sequence>
<dbReference type="InterPro" id="IPR018451">
    <property type="entry name" value="NAF/FISL_domain"/>
</dbReference>